<dbReference type="STRING" id="1804984.AYM40_20980"/>
<name>A0A167W8S8_9BURK</name>
<dbReference type="KEGG" id="buz:AYM40_20980"/>
<keyword evidence="2" id="KW-1185">Reference proteome</keyword>
<organism evidence="1 2">
    <name type="scientific">Paraburkholderia phytofirmans OLGA172</name>
    <dbReference type="NCBI Taxonomy" id="1417228"/>
    <lineage>
        <taxon>Bacteria</taxon>
        <taxon>Pseudomonadati</taxon>
        <taxon>Pseudomonadota</taxon>
        <taxon>Betaproteobacteria</taxon>
        <taxon>Burkholderiales</taxon>
        <taxon>Burkholderiaceae</taxon>
        <taxon>Paraburkholderia</taxon>
    </lineage>
</organism>
<dbReference type="AlphaFoldDB" id="A0A167W8S8"/>
<proteinExistence type="predicted"/>
<reference evidence="1 2" key="1">
    <citation type="journal article" date="2016" name="Gene">
        <title>PacBio SMRT assembly of a complex multi-replicon genome reveals chlorocatechol degradative operon in a region of genome plasticity.</title>
        <authorList>
            <person name="Ricker N."/>
            <person name="Shen S.Y."/>
            <person name="Goordial J."/>
            <person name="Jin S."/>
            <person name="Fulthorpe R.R."/>
        </authorList>
    </citation>
    <scope>NUCLEOTIDE SEQUENCE [LARGE SCALE GENOMIC DNA]</scope>
    <source>
        <strain evidence="1 2">OLGA172</strain>
    </source>
</reference>
<protein>
    <submittedName>
        <fullName evidence="1">Uncharacterized protein</fullName>
    </submittedName>
</protein>
<dbReference type="EMBL" id="CP014579">
    <property type="protein sequence ID" value="ANB74927.1"/>
    <property type="molecule type" value="Genomic_DNA"/>
</dbReference>
<evidence type="ECO:0000313" key="1">
    <source>
        <dbReference type="EMBL" id="ANB74927.1"/>
    </source>
</evidence>
<dbReference type="Proteomes" id="UP000076852">
    <property type="component" value="Chromosome 2"/>
</dbReference>
<sequence>MKGIFATASVRSMDDKTLASTVLTYINSSDSQSSLGADYGKGAAPVSLDDIQIGRSLMSGSTSGEVTTGFISSSPDTAVRVMAALRNAFGASAADCASMELTPLATAKARADDASAFVIEIGQRQVGFQEAVKSNGEQQIDLGKFSVSDKKLVREAMRLHSTGAFCAMAQDRAGKMARFLVKGDKGSADSEKPIFNAARFLIAYETAYFRNGHVVAVSVDTQAAATKIVSELPKDIQTELGAGKATLTTSIASKLQEICQTKPADAKSACLVTGSLGATSFVSRSGQSVQFSGVTVSVGEKGELKPNFEYPKVATFAPQIVKVFVEAVFDGAGPTVPAVATSTACTQHLYSGSDCLAGDSAHALPDSGKPPTTMAIVDRIDTDAASADAFATSMTGLAIRGANIAALNNEAVADSIAAFAGVTMRKTVEKIEWIRANSPESGGVCSSRSLLATDTHD</sequence>
<gene>
    <name evidence="1" type="ORF">AYM40_20980</name>
</gene>
<accession>A0A167W8S8</accession>
<evidence type="ECO:0000313" key="2">
    <source>
        <dbReference type="Proteomes" id="UP000076852"/>
    </source>
</evidence>